<dbReference type="Proteomes" id="UP000035268">
    <property type="component" value="Chromosome"/>
</dbReference>
<sequence length="320" mass="33429" precursor="true">MKRLSIMMLVLAAAALTVQAAENHWDNDAGDNRWNNPLNWENDTLPLQSNAVIEGGAYVIAADPTNAAPGGINIRNSDMLISSNFAPAGVQDWRDTTIIVTNGAVVNAALGQTRAVTLNGLKNSSATLTITGSGSSWQGGGLGNYPFYAASAANTNNGFTLNVMNGGEYRGKFFMGTDNLGTPEAIDATVHVNVYSNSLAGTGSLGQWDFGVVSGEAKVNLLGGELYFTSSNALNFYSGPTATEGIFFDELGSKIVFGGDATNAVQGWIDDGLFVDNAGSGLTYSYDSISDETTVIPEPATIGLLIMSCAGLAILRRRAS</sequence>
<dbReference type="NCBIfam" id="TIGR02595">
    <property type="entry name" value="PEP_CTERM"/>
    <property type="match status" value="1"/>
</dbReference>
<organism evidence="2 3">
    <name type="scientific">Kiritimatiella glycovorans</name>
    <dbReference type="NCBI Taxonomy" id="1307763"/>
    <lineage>
        <taxon>Bacteria</taxon>
        <taxon>Pseudomonadati</taxon>
        <taxon>Kiritimatiellota</taxon>
        <taxon>Kiritimatiellia</taxon>
        <taxon>Kiritimatiellales</taxon>
        <taxon>Kiritimatiellaceae</taxon>
        <taxon>Kiritimatiella</taxon>
    </lineage>
</organism>
<keyword evidence="1" id="KW-0732">Signal</keyword>
<dbReference type="RefSeq" id="WP_052882429.1">
    <property type="nucleotide sequence ID" value="NZ_CP010904.1"/>
</dbReference>
<gene>
    <name evidence="2" type="ORF">L21SP4_01929</name>
</gene>
<name>A0A0G3ELX7_9BACT</name>
<feature type="signal peptide" evidence="1">
    <location>
        <begin position="1"/>
        <end position="20"/>
    </location>
</feature>
<feature type="chain" id="PRO_5005184078" description="PEP-CTERM protein-sorting domain-containing protein" evidence="1">
    <location>
        <begin position="21"/>
        <end position="320"/>
    </location>
</feature>
<evidence type="ECO:0000313" key="3">
    <source>
        <dbReference type="Proteomes" id="UP000035268"/>
    </source>
</evidence>
<reference evidence="3" key="1">
    <citation type="submission" date="2015-02" db="EMBL/GenBank/DDBJ databases">
        <title>Description and complete genome sequence of the first cultured representative of the subdivision 5 of the Verrucomicrobia phylum.</title>
        <authorList>
            <person name="Spring S."/>
            <person name="Bunk B."/>
            <person name="Sproer C."/>
            <person name="Klenk H.-P."/>
        </authorList>
    </citation>
    <scope>NUCLEOTIDE SEQUENCE [LARGE SCALE GENOMIC DNA]</scope>
    <source>
        <strain evidence="3">L21-Fru-AB</strain>
    </source>
</reference>
<proteinExistence type="predicted"/>
<evidence type="ECO:0000313" key="2">
    <source>
        <dbReference type="EMBL" id="AKJ65164.1"/>
    </source>
</evidence>
<dbReference type="AlphaFoldDB" id="A0A0G3ELX7"/>
<dbReference type="InterPro" id="IPR013424">
    <property type="entry name" value="Ice-binding_C"/>
</dbReference>
<protein>
    <recommendedName>
        <fullName evidence="4">PEP-CTERM protein-sorting domain-containing protein</fullName>
    </recommendedName>
</protein>
<keyword evidence="3" id="KW-1185">Reference proteome</keyword>
<accession>A0A0G3ELX7</accession>
<reference evidence="2 3" key="2">
    <citation type="journal article" date="2016" name="ISME J.">
        <title>Characterization of the first cultured representative of Verrucomicrobia subdivision 5 indicates the proposal of a novel phylum.</title>
        <authorList>
            <person name="Spring S."/>
            <person name="Bunk B."/>
            <person name="Sproer C."/>
            <person name="Schumann P."/>
            <person name="Rohde M."/>
            <person name="Tindall B.J."/>
            <person name="Klenk H.P."/>
        </authorList>
    </citation>
    <scope>NUCLEOTIDE SEQUENCE [LARGE SCALE GENOMIC DNA]</scope>
    <source>
        <strain evidence="2 3">L21-Fru-AB</strain>
    </source>
</reference>
<dbReference type="KEGG" id="vbl:L21SP4_01929"/>
<evidence type="ECO:0008006" key="4">
    <source>
        <dbReference type="Google" id="ProtNLM"/>
    </source>
</evidence>
<dbReference type="EMBL" id="CP010904">
    <property type="protein sequence ID" value="AKJ65164.1"/>
    <property type="molecule type" value="Genomic_DNA"/>
</dbReference>
<evidence type="ECO:0000256" key="1">
    <source>
        <dbReference type="SAM" id="SignalP"/>
    </source>
</evidence>